<comment type="caution">
    <text evidence="1">The sequence shown here is derived from an EMBL/GenBank/DDBJ whole genome shotgun (WGS) entry which is preliminary data.</text>
</comment>
<reference evidence="1 2" key="1">
    <citation type="journal article" date="2015" name="Nature">
        <title>rRNA introns, odd ribosomes, and small enigmatic genomes across a large radiation of phyla.</title>
        <authorList>
            <person name="Brown C.T."/>
            <person name="Hug L.A."/>
            <person name="Thomas B.C."/>
            <person name="Sharon I."/>
            <person name="Castelle C.J."/>
            <person name="Singh A."/>
            <person name="Wilkins M.J."/>
            <person name="Williams K.H."/>
            <person name="Banfield J.F."/>
        </authorList>
    </citation>
    <scope>NUCLEOTIDE SEQUENCE [LARGE SCALE GENOMIC DNA]</scope>
</reference>
<evidence type="ECO:0000313" key="2">
    <source>
        <dbReference type="Proteomes" id="UP000034403"/>
    </source>
</evidence>
<protein>
    <submittedName>
        <fullName evidence="1">Uncharacterized protein</fullName>
    </submittedName>
</protein>
<accession>A0A0G1U6N4</accession>
<dbReference type="AlphaFoldDB" id="A0A0G1U6N4"/>
<sequence>MLGEITGGSGMHKIEVETSLGRIFVEVSRDGRVVVRGAFKGIIAWCDVHVGKRFAQLGDSSPENQHGDRVGISIERELDHQTMVATAFRTTDRPAIEPQLKATLCPWDLPTIPKGFHIMTPAPSGTESHSFFSIHSGPLEGWPEKVA</sequence>
<proteinExistence type="predicted"/>
<dbReference type="EMBL" id="LCPC01000006">
    <property type="protein sequence ID" value="KKU89727.1"/>
    <property type="molecule type" value="Genomic_DNA"/>
</dbReference>
<organism evidence="1 2">
    <name type="scientific">Candidatus Yanofskybacteria bacterium GW2011_GWA1_48_10</name>
    <dbReference type="NCBI Taxonomy" id="1619022"/>
    <lineage>
        <taxon>Bacteria</taxon>
        <taxon>Candidatus Yanofskyibacteriota</taxon>
    </lineage>
</organism>
<name>A0A0G1U6N4_9BACT</name>
<gene>
    <name evidence="1" type="ORF">UY20_C0006G0007</name>
</gene>
<dbReference type="Proteomes" id="UP000034403">
    <property type="component" value="Unassembled WGS sequence"/>
</dbReference>
<evidence type="ECO:0000313" key="1">
    <source>
        <dbReference type="EMBL" id="KKU89727.1"/>
    </source>
</evidence>